<dbReference type="EMBL" id="CP001230">
    <property type="protein sequence ID" value="ACO04941.1"/>
    <property type="molecule type" value="Genomic_DNA"/>
</dbReference>
<accession>C0QRF5</accession>
<organism evidence="2 3">
    <name type="scientific">Persephonella marina (strain DSM 14350 / EX-H1)</name>
    <dbReference type="NCBI Taxonomy" id="123214"/>
    <lineage>
        <taxon>Bacteria</taxon>
        <taxon>Pseudomonadati</taxon>
        <taxon>Aquificota</taxon>
        <taxon>Aquificia</taxon>
        <taxon>Aquificales</taxon>
        <taxon>Hydrogenothermaceae</taxon>
        <taxon>Persephonella</taxon>
    </lineage>
</organism>
<dbReference type="Proteomes" id="UP000001366">
    <property type="component" value="Chromosome"/>
</dbReference>
<evidence type="ECO:0008006" key="4">
    <source>
        <dbReference type="Google" id="ProtNLM"/>
    </source>
</evidence>
<dbReference type="SUPFAM" id="SSF74653">
    <property type="entry name" value="TolA/TonB C-terminal domain"/>
    <property type="match status" value="1"/>
</dbReference>
<dbReference type="KEGG" id="pmx:PERMA_1483"/>
<reference evidence="2 3" key="1">
    <citation type="journal article" date="2009" name="J. Bacteriol.">
        <title>Complete and draft genome sequences of six members of the Aquificales.</title>
        <authorList>
            <person name="Reysenbach A.L."/>
            <person name="Hamamura N."/>
            <person name="Podar M."/>
            <person name="Griffiths E."/>
            <person name="Ferreira S."/>
            <person name="Hochstein R."/>
            <person name="Heidelberg J."/>
            <person name="Johnson J."/>
            <person name="Mead D."/>
            <person name="Pohorille A."/>
            <person name="Sarmiento M."/>
            <person name="Schweighofer K."/>
            <person name="Seshadri R."/>
            <person name="Voytek M.A."/>
        </authorList>
    </citation>
    <scope>NUCLEOTIDE SEQUENCE [LARGE SCALE GENOMIC DNA]</scope>
    <source>
        <strain evidence="3">DSM 14350 / EX-H1</strain>
    </source>
</reference>
<dbReference type="RefSeq" id="WP_015899045.1">
    <property type="nucleotide sequence ID" value="NC_012440.1"/>
</dbReference>
<dbReference type="AlphaFoldDB" id="C0QRF5"/>
<dbReference type="PaxDb" id="123214-PERMA_1483"/>
<feature type="transmembrane region" description="Helical" evidence="1">
    <location>
        <begin position="16"/>
        <end position="39"/>
    </location>
</feature>
<keyword evidence="1" id="KW-0812">Transmembrane</keyword>
<evidence type="ECO:0000256" key="1">
    <source>
        <dbReference type="SAM" id="Phobius"/>
    </source>
</evidence>
<dbReference type="OrthoDB" id="15284at2"/>
<dbReference type="STRING" id="123214.PERMA_1483"/>
<keyword evidence="1" id="KW-0472">Membrane</keyword>
<protein>
    <recommendedName>
        <fullName evidence="4">TonB C-terminal domain-containing protein</fullName>
    </recommendedName>
</protein>
<evidence type="ECO:0000313" key="2">
    <source>
        <dbReference type="EMBL" id="ACO04941.1"/>
    </source>
</evidence>
<gene>
    <name evidence="2" type="ordered locus">PERMA_1483</name>
</gene>
<proteinExistence type="predicted"/>
<evidence type="ECO:0000313" key="3">
    <source>
        <dbReference type="Proteomes" id="UP000001366"/>
    </source>
</evidence>
<name>C0QRF5_PERMH</name>
<dbReference type="eggNOG" id="COG0810">
    <property type="taxonomic scope" value="Bacteria"/>
</dbReference>
<sequence>MDLIVSKPQQYLNKRILIISSLVGFILNLVLLGGFQFYLSHIEPAKIERETKIRYVKLKEPVRKKKSRKKVLKKQYTKRSEEGKKEIEKLKKKVVAPKASSGKNVSSRTVVPALTPVLPETVNLEEKEVALPDPEIDLGEFSEIPAETGDIKEFTAITKGEFNPSFGTVLSKFDSSARGTAAGRKLVYKPDPPKIKAPVPPPPVRVKLWVRKDGTVYKVELLGTTGDKRVDQIIKSYVQSWKFNEINENEIQWAITTIRFKTTS</sequence>
<keyword evidence="3" id="KW-1185">Reference proteome</keyword>
<keyword evidence="1" id="KW-1133">Transmembrane helix</keyword>
<dbReference type="HOGENOM" id="CLU_1053141_0_0_0"/>